<dbReference type="Pfam" id="PF00111">
    <property type="entry name" value="Fer2"/>
    <property type="match status" value="1"/>
</dbReference>
<dbReference type="SUPFAM" id="SSF54292">
    <property type="entry name" value="2Fe-2S ferredoxin-like"/>
    <property type="match status" value="1"/>
</dbReference>
<dbReference type="InterPro" id="IPR001041">
    <property type="entry name" value="2Fe-2S_ferredoxin-type"/>
</dbReference>
<dbReference type="AlphaFoldDB" id="A0A285EDC6"/>
<evidence type="ECO:0000256" key="3">
    <source>
        <dbReference type="ARBA" id="ARBA00022723"/>
    </source>
</evidence>
<protein>
    <submittedName>
        <fullName evidence="8">Ferredoxin, 2Fe-2S</fullName>
    </submittedName>
</protein>
<evidence type="ECO:0000313" key="8">
    <source>
        <dbReference type="EMBL" id="SNX97142.1"/>
    </source>
</evidence>
<keyword evidence="3" id="KW-0479">Metal-binding</keyword>
<keyword evidence="4" id="KW-0408">Iron</keyword>
<dbReference type="GO" id="GO:0046872">
    <property type="term" value="F:metal ion binding"/>
    <property type="evidence" value="ECO:0007669"/>
    <property type="project" value="UniProtKB-KW"/>
</dbReference>
<gene>
    <name evidence="8" type="ORF">SAMN06893097_10692</name>
</gene>
<evidence type="ECO:0000256" key="1">
    <source>
        <dbReference type="ARBA" id="ARBA00010914"/>
    </source>
</evidence>
<dbReference type="InterPro" id="IPR001055">
    <property type="entry name" value="Adrenodoxin-like"/>
</dbReference>
<keyword evidence="9" id="KW-1185">Reference proteome</keyword>
<dbReference type="InterPro" id="IPR036010">
    <property type="entry name" value="2Fe-2S_ferredoxin-like_sf"/>
</dbReference>
<dbReference type="InterPro" id="IPR012675">
    <property type="entry name" value="Beta-grasp_dom_sf"/>
</dbReference>
<dbReference type="PANTHER" id="PTHR23426">
    <property type="entry name" value="FERREDOXIN/ADRENODOXIN"/>
    <property type="match status" value="1"/>
</dbReference>
<evidence type="ECO:0000256" key="5">
    <source>
        <dbReference type="ARBA" id="ARBA00023014"/>
    </source>
</evidence>
<dbReference type="Gene3D" id="3.10.20.30">
    <property type="match status" value="1"/>
</dbReference>
<keyword evidence="5" id="KW-0411">Iron-sulfur</keyword>
<sequence length="107" mass="11336">MPTIEFTCPDGSRRTVEARAGASVMETAVKLGVPGIVGECGGGLSCATCHVFVDVDQIDVTGRATDFEEEMLEDAMTPPTELSRLSCQIAMSDALDGLRVTIAKEQQ</sequence>
<reference evidence="8 9" key="1">
    <citation type="submission" date="2017-09" db="EMBL/GenBank/DDBJ databases">
        <authorList>
            <person name="Ehlers B."/>
            <person name="Leendertz F.H."/>
        </authorList>
    </citation>
    <scope>NUCLEOTIDE SEQUENCE [LARGE SCALE GENOMIC DNA]</scope>
    <source>
        <strain evidence="8 9">DSM 46844</strain>
    </source>
</reference>
<dbReference type="GO" id="GO:0009055">
    <property type="term" value="F:electron transfer activity"/>
    <property type="evidence" value="ECO:0007669"/>
    <property type="project" value="TreeGrafter"/>
</dbReference>
<dbReference type="GO" id="GO:0051537">
    <property type="term" value="F:2 iron, 2 sulfur cluster binding"/>
    <property type="evidence" value="ECO:0007669"/>
    <property type="project" value="UniProtKB-KW"/>
</dbReference>
<feature type="domain" description="2Fe-2S ferredoxin-type" evidence="7">
    <location>
        <begin position="2"/>
        <end position="106"/>
    </location>
</feature>
<dbReference type="Proteomes" id="UP000219514">
    <property type="component" value="Unassembled WGS sequence"/>
</dbReference>
<evidence type="ECO:0000256" key="2">
    <source>
        <dbReference type="ARBA" id="ARBA00022714"/>
    </source>
</evidence>
<dbReference type="RefSeq" id="WP_097207135.1">
    <property type="nucleotide sequence ID" value="NZ_JACHXB010000002.1"/>
</dbReference>
<evidence type="ECO:0000256" key="6">
    <source>
        <dbReference type="ARBA" id="ARBA00034078"/>
    </source>
</evidence>
<dbReference type="PROSITE" id="PS51085">
    <property type="entry name" value="2FE2S_FER_2"/>
    <property type="match status" value="1"/>
</dbReference>
<evidence type="ECO:0000256" key="4">
    <source>
        <dbReference type="ARBA" id="ARBA00023004"/>
    </source>
</evidence>
<comment type="similarity">
    <text evidence="1">Belongs to the adrenodoxin/putidaredoxin family.</text>
</comment>
<comment type="cofactor">
    <cofactor evidence="6">
        <name>[2Fe-2S] cluster</name>
        <dbReference type="ChEBI" id="CHEBI:190135"/>
    </cofactor>
</comment>
<dbReference type="EMBL" id="OBDO01000006">
    <property type="protein sequence ID" value="SNX97142.1"/>
    <property type="molecule type" value="Genomic_DNA"/>
</dbReference>
<name>A0A285EDC6_9ACTN</name>
<evidence type="ECO:0000259" key="7">
    <source>
        <dbReference type="PROSITE" id="PS51085"/>
    </source>
</evidence>
<dbReference type="CDD" id="cd00207">
    <property type="entry name" value="fer2"/>
    <property type="match status" value="1"/>
</dbReference>
<keyword evidence="2" id="KW-0001">2Fe-2S</keyword>
<dbReference type="PRINTS" id="PR00355">
    <property type="entry name" value="ADRENODOXIN"/>
</dbReference>
<dbReference type="GO" id="GO:0140647">
    <property type="term" value="P:P450-containing electron transport chain"/>
    <property type="evidence" value="ECO:0007669"/>
    <property type="project" value="InterPro"/>
</dbReference>
<dbReference type="PANTHER" id="PTHR23426:SF65">
    <property type="entry name" value="FERREDOXIN-2, MITOCHONDRIAL"/>
    <property type="match status" value="1"/>
</dbReference>
<accession>A0A285EDC6</accession>
<dbReference type="OrthoDB" id="9799640at2"/>
<proteinExistence type="inferred from homology"/>
<evidence type="ECO:0000313" key="9">
    <source>
        <dbReference type="Proteomes" id="UP000219514"/>
    </source>
</evidence>
<organism evidence="8 9">
    <name type="scientific">Geodermatophilus sabuli</name>
    <dbReference type="NCBI Taxonomy" id="1564158"/>
    <lineage>
        <taxon>Bacteria</taxon>
        <taxon>Bacillati</taxon>
        <taxon>Actinomycetota</taxon>
        <taxon>Actinomycetes</taxon>
        <taxon>Geodermatophilales</taxon>
        <taxon>Geodermatophilaceae</taxon>
        <taxon>Geodermatophilus</taxon>
    </lineage>
</organism>